<keyword evidence="2" id="KW-0732">Signal</keyword>
<reference evidence="4" key="2">
    <citation type="submission" date="2019-07" db="EMBL/GenBank/DDBJ databases">
        <authorList>
            <person name="Whitman W."/>
            <person name="Huntemann M."/>
            <person name="Clum A."/>
            <person name="Pillay M."/>
            <person name="Palaniappan K."/>
            <person name="Varghese N."/>
            <person name="Mikhailova N."/>
            <person name="Stamatis D."/>
            <person name="Reddy T."/>
            <person name="Daum C."/>
            <person name="Shapiro N."/>
            <person name="Ivanova N."/>
            <person name="Kyrpides N."/>
            <person name="Woyke T."/>
        </authorList>
    </citation>
    <scope>NUCLEOTIDE SEQUENCE</scope>
    <source>
        <strain evidence="4">CGMCC 1.10685</strain>
    </source>
</reference>
<evidence type="ECO:0000256" key="2">
    <source>
        <dbReference type="SAM" id="SignalP"/>
    </source>
</evidence>
<evidence type="ECO:0000313" key="4">
    <source>
        <dbReference type="EMBL" id="TWI50034.1"/>
    </source>
</evidence>
<feature type="signal peptide" evidence="2">
    <location>
        <begin position="1"/>
        <end position="19"/>
    </location>
</feature>
<feature type="chain" id="PRO_5044618069" description="Lipoprotein" evidence="2">
    <location>
        <begin position="20"/>
        <end position="176"/>
    </location>
</feature>
<dbReference type="Proteomes" id="UP000315112">
    <property type="component" value="Unassembled WGS sequence"/>
</dbReference>
<reference evidence="3 6" key="3">
    <citation type="submission" date="2019-12" db="EMBL/GenBank/DDBJ databases">
        <title>Draft Genome Sequences of Six Type Strains of the Genus Massilia.</title>
        <authorList>
            <person name="Miess H."/>
            <person name="Frediansyah A."/>
            <person name="Goeker M."/>
            <person name="Gross H."/>
        </authorList>
    </citation>
    <scope>NUCLEOTIDE SEQUENCE [LARGE SCALE GENOMIC DNA]</scope>
    <source>
        <strain evidence="3 6">DSM 26639</strain>
    </source>
</reference>
<gene>
    <name evidence="3" type="ORF">GO485_04710</name>
    <name evidence="4" type="ORF">IP92_01258</name>
</gene>
<evidence type="ECO:0008006" key="7">
    <source>
        <dbReference type="Google" id="ProtNLM"/>
    </source>
</evidence>
<evidence type="ECO:0000313" key="3">
    <source>
        <dbReference type="EMBL" id="QGZ38421.1"/>
    </source>
</evidence>
<accession>A0A562Q058</accession>
<proteinExistence type="predicted"/>
<dbReference type="EMBL" id="CP046904">
    <property type="protein sequence ID" value="QGZ38421.1"/>
    <property type="molecule type" value="Genomic_DNA"/>
</dbReference>
<keyword evidence="6" id="KW-1185">Reference proteome</keyword>
<name>A0A562Q058_9BURK</name>
<dbReference type="RefSeq" id="WP_145873676.1">
    <property type="nucleotide sequence ID" value="NZ_CP046904.1"/>
</dbReference>
<organism evidence="4 5">
    <name type="scientific">Pseudoduganella flava</name>
    <dbReference type="NCBI Taxonomy" id="871742"/>
    <lineage>
        <taxon>Bacteria</taxon>
        <taxon>Pseudomonadati</taxon>
        <taxon>Pseudomonadota</taxon>
        <taxon>Betaproteobacteria</taxon>
        <taxon>Burkholderiales</taxon>
        <taxon>Oxalobacteraceae</taxon>
        <taxon>Telluria group</taxon>
        <taxon>Pseudoduganella</taxon>
    </lineage>
</organism>
<dbReference type="AlphaFoldDB" id="A0A562Q058"/>
<sequence>MIRTIVAAWVLAASMPASACLFYSNYHPFKATVPSGYDWDAAPPARTLPAPRVTVEQIVRVPAEPADYYTRISRCMAGTARLRVEWPVADAPPLREVGFGFVVPKNGPIADEGGPQAATVEDGAMTFDLFLFEGPQSAAIDMDIEIEVYAVDAGGGRGPGTRVRLKAPPAEARKEE</sequence>
<dbReference type="Proteomes" id="UP000437862">
    <property type="component" value="Chromosome"/>
</dbReference>
<dbReference type="OrthoDB" id="512358at2"/>
<feature type="region of interest" description="Disordered" evidence="1">
    <location>
        <begin position="155"/>
        <end position="176"/>
    </location>
</feature>
<evidence type="ECO:0000313" key="5">
    <source>
        <dbReference type="Proteomes" id="UP000315112"/>
    </source>
</evidence>
<evidence type="ECO:0000256" key="1">
    <source>
        <dbReference type="SAM" id="MobiDB-lite"/>
    </source>
</evidence>
<evidence type="ECO:0000313" key="6">
    <source>
        <dbReference type="Proteomes" id="UP000437862"/>
    </source>
</evidence>
<reference evidence="4 5" key="1">
    <citation type="journal article" date="2015" name="Stand. Genomic Sci.">
        <title>Genomic Encyclopedia of Bacterial and Archaeal Type Strains, Phase III: the genomes of soil and plant-associated and newly described type strains.</title>
        <authorList>
            <person name="Whitman W.B."/>
            <person name="Woyke T."/>
            <person name="Klenk H.P."/>
            <person name="Zhou Y."/>
            <person name="Lilburn T.G."/>
            <person name="Beck B.J."/>
            <person name="De Vos P."/>
            <person name="Vandamme P."/>
            <person name="Eisen J.A."/>
            <person name="Garrity G."/>
            <person name="Hugenholtz P."/>
            <person name="Kyrpides N.C."/>
        </authorList>
    </citation>
    <scope>NUCLEOTIDE SEQUENCE [LARGE SCALE GENOMIC DNA]</scope>
    <source>
        <strain evidence="4 5">CGMCC 1.10685</strain>
    </source>
</reference>
<protein>
    <recommendedName>
        <fullName evidence="7">Lipoprotein</fullName>
    </recommendedName>
</protein>
<dbReference type="EMBL" id="VLKW01000002">
    <property type="protein sequence ID" value="TWI50034.1"/>
    <property type="molecule type" value="Genomic_DNA"/>
</dbReference>